<proteinExistence type="predicted"/>
<dbReference type="Proteomes" id="UP001374535">
    <property type="component" value="Chromosome 2"/>
</dbReference>
<dbReference type="AlphaFoldDB" id="A0AAQ3P147"/>
<organism evidence="1 2">
    <name type="scientific">Vigna mungo</name>
    <name type="common">Black gram</name>
    <name type="synonym">Phaseolus mungo</name>
    <dbReference type="NCBI Taxonomy" id="3915"/>
    <lineage>
        <taxon>Eukaryota</taxon>
        <taxon>Viridiplantae</taxon>
        <taxon>Streptophyta</taxon>
        <taxon>Embryophyta</taxon>
        <taxon>Tracheophyta</taxon>
        <taxon>Spermatophyta</taxon>
        <taxon>Magnoliopsida</taxon>
        <taxon>eudicotyledons</taxon>
        <taxon>Gunneridae</taxon>
        <taxon>Pentapetalae</taxon>
        <taxon>rosids</taxon>
        <taxon>fabids</taxon>
        <taxon>Fabales</taxon>
        <taxon>Fabaceae</taxon>
        <taxon>Papilionoideae</taxon>
        <taxon>50 kb inversion clade</taxon>
        <taxon>NPAAA clade</taxon>
        <taxon>indigoferoid/millettioid clade</taxon>
        <taxon>Phaseoleae</taxon>
        <taxon>Vigna</taxon>
    </lineage>
</organism>
<protein>
    <submittedName>
        <fullName evidence="1">Uncharacterized protein</fullName>
    </submittedName>
</protein>
<keyword evidence="2" id="KW-1185">Reference proteome</keyword>
<evidence type="ECO:0000313" key="2">
    <source>
        <dbReference type="Proteomes" id="UP001374535"/>
    </source>
</evidence>
<name>A0AAQ3P147_VIGMU</name>
<accession>A0AAQ3P147</accession>
<sequence length="105" mass="12565">MKTRNRRKKQCLSYFLLFFQSISDGIGNLKTNQQFVLVEMLHLMFKCLEHDCSQRRRMYVGKQEKMSLFFCNFRVLGWNSIPGITLLKYNKMEVLMTLKLKMGNK</sequence>
<dbReference type="EMBL" id="CP144699">
    <property type="protein sequence ID" value="WVZ20141.1"/>
    <property type="molecule type" value="Genomic_DNA"/>
</dbReference>
<evidence type="ECO:0000313" key="1">
    <source>
        <dbReference type="EMBL" id="WVZ20141.1"/>
    </source>
</evidence>
<reference evidence="1 2" key="1">
    <citation type="journal article" date="2023" name="Life. Sci Alliance">
        <title>Evolutionary insights into 3D genome organization and epigenetic landscape of Vigna mungo.</title>
        <authorList>
            <person name="Junaid A."/>
            <person name="Singh B."/>
            <person name="Bhatia S."/>
        </authorList>
    </citation>
    <scope>NUCLEOTIDE SEQUENCE [LARGE SCALE GENOMIC DNA]</scope>
    <source>
        <strain evidence="1">Urdbean</strain>
    </source>
</reference>
<gene>
    <name evidence="1" type="ORF">V8G54_007463</name>
</gene>